<reference evidence="1 2" key="1">
    <citation type="journal article" date="2015" name="Genome Biol. Evol.">
        <title>Comparative Genomics of a Bacterivorous Green Alga Reveals Evolutionary Causalities and Consequences of Phago-Mixotrophic Mode of Nutrition.</title>
        <authorList>
            <person name="Burns J.A."/>
            <person name="Paasch A."/>
            <person name="Narechania A."/>
            <person name="Kim E."/>
        </authorList>
    </citation>
    <scope>NUCLEOTIDE SEQUENCE [LARGE SCALE GENOMIC DNA]</scope>
    <source>
        <strain evidence="1 2">PLY_AMNH</strain>
    </source>
</reference>
<evidence type="ECO:0000313" key="2">
    <source>
        <dbReference type="Proteomes" id="UP001190700"/>
    </source>
</evidence>
<dbReference type="EMBL" id="LGRX02035483">
    <property type="protein sequence ID" value="KAK3234670.1"/>
    <property type="molecule type" value="Genomic_DNA"/>
</dbReference>
<dbReference type="Gene3D" id="3.40.50.300">
    <property type="entry name" value="P-loop containing nucleotide triphosphate hydrolases"/>
    <property type="match status" value="1"/>
</dbReference>
<sequence length="245" mass="27786">MDATHVLRVCGMKEGASYDPLSRLIYKEIAETSATEKRTRTTTIGNKRRHPAAMQSKLQAFIDNKRCSDLVRSVPGDEYIRKLKVCLDQFGLERTASQKMFHKAFLGATLAHVYGTNDFERHRTRILKENDMQDPSFEVLIVTPRRWGKTTSVAIFVAALLMSVADMWVSVFSTGQRASSSLLEQVYKLICYLPDGSSRILRRNQEQIYVKGIDSSDVRRLYSYPSSVQGERSLCPLVYAASVFI</sequence>
<name>A0AAE0EQ31_9CHLO</name>
<evidence type="ECO:0000313" key="1">
    <source>
        <dbReference type="EMBL" id="KAK3234670.1"/>
    </source>
</evidence>
<gene>
    <name evidence="1" type="ORF">CYMTET_55220</name>
</gene>
<keyword evidence="2" id="KW-1185">Reference proteome</keyword>
<proteinExistence type="predicted"/>
<protein>
    <submittedName>
        <fullName evidence="1">Uncharacterized protein</fullName>
    </submittedName>
</protein>
<organism evidence="1 2">
    <name type="scientific">Cymbomonas tetramitiformis</name>
    <dbReference type="NCBI Taxonomy" id="36881"/>
    <lineage>
        <taxon>Eukaryota</taxon>
        <taxon>Viridiplantae</taxon>
        <taxon>Chlorophyta</taxon>
        <taxon>Pyramimonadophyceae</taxon>
        <taxon>Pyramimonadales</taxon>
        <taxon>Pyramimonadaceae</taxon>
        <taxon>Cymbomonas</taxon>
    </lineage>
</organism>
<dbReference type="AlphaFoldDB" id="A0AAE0EQ31"/>
<dbReference type="InterPro" id="IPR027417">
    <property type="entry name" value="P-loop_NTPase"/>
</dbReference>
<dbReference type="Proteomes" id="UP001190700">
    <property type="component" value="Unassembled WGS sequence"/>
</dbReference>
<comment type="caution">
    <text evidence="1">The sequence shown here is derived from an EMBL/GenBank/DDBJ whole genome shotgun (WGS) entry which is preliminary data.</text>
</comment>
<accession>A0AAE0EQ31</accession>